<accession>W2TVQ5</accession>
<evidence type="ECO:0000313" key="1">
    <source>
        <dbReference type="EMBL" id="ETN86175.1"/>
    </source>
</evidence>
<reference evidence="2" key="1">
    <citation type="journal article" date="2014" name="Nat. Genet.">
        <title>Genome of the human hookworm Necator americanus.</title>
        <authorList>
            <person name="Tang Y.T."/>
            <person name="Gao X."/>
            <person name="Rosa B.A."/>
            <person name="Abubucker S."/>
            <person name="Hallsworth-Pepin K."/>
            <person name="Martin J."/>
            <person name="Tyagi R."/>
            <person name="Heizer E."/>
            <person name="Zhang X."/>
            <person name="Bhonagiri-Palsikar V."/>
            <person name="Minx P."/>
            <person name="Warren W.C."/>
            <person name="Wang Q."/>
            <person name="Zhan B."/>
            <person name="Hotez P.J."/>
            <person name="Sternberg P.W."/>
            <person name="Dougall A."/>
            <person name="Gaze S.T."/>
            <person name="Mulvenna J."/>
            <person name="Sotillo J."/>
            <person name="Ranganathan S."/>
            <person name="Rabelo E.M."/>
            <person name="Wilson R.K."/>
            <person name="Felgner P.L."/>
            <person name="Bethony J."/>
            <person name="Hawdon J.M."/>
            <person name="Gasser R.B."/>
            <person name="Loukas A."/>
            <person name="Mitreva M."/>
        </authorList>
    </citation>
    <scope>NUCLEOTIDE SEQUENCE [LARGE SCALE GENOMIC DNA]</scope>
</reference>
<name>W2TVQ5_NECAM</name>
<evidence type="ECO:0000313" key="2">
    <source>
        <dbReference type="Proteomes" id="UP000053676"/>
    </source>
</evidence>
<protein>
    <submittedName>
        <fullName evidence="1">Uncharacterized protein</fullName>
    </submittedName>
</protein>
<gene>
    <name evidence="1" type="ORF">NECAME_06056</name>
</gene>
<organism evidence="1 2">
    <name type="scientific">Necator americanus</name>
    <name type="common">Human hookworm</name>
    <dbReference type="NCBI Taxonomy" id="51031"/>
    <lineage>
        <taxon>Eukaryota</taxon>
        <taxon>Metazoa</taxon>
        <taxon>Ecdysozoa</taxon>
        <taxon>Nematoda</taxon>
        <taxon>Chromadorea</taxon>
        <taxon>Rhabditida</taxon>
        <taxon>Rhabditina</taxon>
        <taxon>Rhabditomorpha</taxon>
        <taxon>Strongyloidea</taxon>
        <taxon>Ancylostomatidae</taxon>
        <taxon>Bunostominae</taxon>
        <taxon>Necator</taxon>
    </lineage>
</organism>
<proteinExistence type="predicted"/>
<sequence>MMSVNVDRRQISSMWLDAENDGRGDRRIMSCMRDLHFTPNNTIKAKYDGKWGHSRGYRSISHHNPSHFDGLDS</sequence>
<dbReference type="AlphaFoldDB" id="W2TVQ5"/>
<dbReference type="KEGG" id="nai:NECAME_06056"/>
<keyword evidence="2" id="KW-1185">Reference proteome</keyword>
<dbReference type="Proteomes" id="UP000053676">
    <property type="component" value="Unassembled WGS sequence"/>
</dbReference>
<dbReference type="EMBL" id="KI657592">
    <property type="protein sequence ID" value="ETN86175.1"/>
    <property type="molecule type" value="Genomic_DNA"/>
</dbReference>